<dbReference type="Proteomes" id="UP000252585">
    <property type="component" value="Unassembled WGS sequence"/>
</dbReference>
<accession>A0A368XRI2</accession>
<dbReference type="GO" id="GO:0016747">
    <property type="term" value="F:acyltransferase activity, transferring groups other than amino-acyl groups"/>
    <property type="evidence" value="ECO:0007669"/>
    <property type="project" value="InterPro"/>
</dbReference>
<dbReference type="Gene3D" id="3.40.630.30">
    <property type="match status" value="1"/>
</dbReference>
<dbReference type="EMBL" id="QPJJ01000007">
    <property type="protein sequence ID" value="RCW69766.1"/>
    <property type="molecule type" value="Genomic_DNA"/>
</dbReference>
<feature type="domain" description="N-acetyltransferase" evidence="1">
    <location>
        <begin position="8"/>
        <end position="132"/>
    </location>
</feature>
<dbReference type="PROSITE" id="PS51186">
    <property type="entry name" value="GNAT"/>
    <property type="match status" value="1"/>
</dbReference>
<keyword evidence="3" id="KW-1185">Reference proteome</keyword>
<gene>
    <name evidence="2" type="ORF">DFR57_107155</name>
</gene>
<dbReference type="PANTHER" id="PTHR43233:SF1">
    <property type="entry name" value="FAMILY N-ACETYLTRANSFERASE, PUTATIVE (AFU_ORTHOLOGUE AFUA_6G03350)-RELATED"/>
    <property type="match status" value="1"/>
</dbReference>
<proteinExistence type="predicted"/>
<evidence type="ECO:0000313" key="3">
    <source>
        <dbReference type="Proteomes" id="UP000252585"/>
    </source>
</evidence>
<sequence>MEWEKETYVISDEKDKIDLEKVHQLLSQTYWAKDRTLTTIRKSMKHSVVFGVYDKNQQIGFGRVVSDYTVFSWLLDVVIDPSYQGKEIGSWLVKCILNHPELKETKFALATKDAHAFYEKFNFETDTCMRRK</sequence>
<dbReference type="Pfam" id="PF13508">
    <property type="entry name" value="Acetyltransf_7"/>
    <property type="match status" value="1"/>
</dbReference>
<dbReference type="PANTHER" id="PTHR43233">
    <property type="entry name" value="FAMILY N-ACETYLTRANSFERASE, PUTATIVE (AFU_ORTHOLOGUE AFUA_6G03350)-RELATED"/>
    <property type="match status" value="1"/>
</dbReference>
<dbReference type="InterPro" id="IPR000182">
    <property type="entry name" value="GNAT_dom"/>
</dbReference>
<dbReference type="InterPro" id="IPR053144">
    <property type="entry name" value="Acetyltransferase_Butenolide"/>
</dbReference>
<reference evidence="2 3" key="1">
    <citation type="submission" date="2018-07" db="EMBL/GenBank/DDBJ databases">
        <title>Genomic Encyclopedia of Type Strains, Phase IV (KMG-IV): sequencing the most valuable type-strain genomes for metagenomic binning, comparative biology and taxonomic classification.</title>
        <authorList>
            <person name="Goeker M."/>
        </authorList>
    </citation>
    <scope>NUCLEOTIDE SEQUENCE [LARGE SCALE GENOMIC DNA]</scope>
    <source>
        <strain evidence="2 3">DSM 27696</strain>
    </source>
</reference>
<name>A0A368XRI2_9BACI</name>
<dbReference type="InterPro" id="IPR016181">
    <property type="entry name" value="Acyl_CoA_acyltransferase"/>
</dbReference>
<dbReference type="AlphaFoldDB" id="A0A368XRI2"/>
<keyword evidence="2" id="KW-0808">Transferase</keyword>
<dbReference type="OrthoDB" id="3216107at2"/>
<organism evidence="2 3">
    <name type="scientific">Saliterribacillus persicus</name>
    <dbReference type="NCBI Taxonomy" id="930114"/>
    <lineage>
        <taxon>Bacteria</taxon>
        <taxon>Bacillati</taxon>
        <taxon>Bacillota</taxon>
        <taxon>Bacilli</taxon>
        <taxon>Bacillales</taxon>
        <taxon>Bacillaceae</taxon>
        <taxon>Saliterribacillus</taxon>
    </lineage>
</organism>
<protein>
    <submittedName>
        <fullName evidence="2">Acetyltransferase (GNAT) family protein</fullName>
    </submittedName>
</protein>
<comment type="caution">
    <text evidence="2">The sequence shown here is derived from an EMBL/GenBank/DDBJ whole genome shotgun (WGS) entry which is preliminary data.</text>
</comment>
<evidence type="ECO:0000259" key="1">
    <source>
        <dbReference type="PROSITE" id="PS51186"/>
    </source>
</evidence>
<evidence type="ECO:0000313" key="2">
    <source>
        <dbReference type="EMBL" id="RCW69766.1"/>
    </source>
</evidence>
<dbReference type="CDD" id="cd04301">
    <property type="entry name" value="NAT_SF"/>
    <property type="match status" value="1"/>
</dbReference>
<dbReference type="SUPFAM" id="SSF55729">
    <property type="entry name" value="Acyl-CoA N-acyltransferases (Nat)"/>
    <property type="match status" value="1"/>
</dbReference>